<reference evidence="1 2" key="1">
    <citation type="submission" date="2019-12" db="EMBL/GenBank/DDBJ databases">
        <authorList>
            <person name="Woiski C."/>
        </authorList>
    </citation>
    <scope>NUCLEOTIDE SEQUENCE [LARGE SCALE GENOMIC DNA]</scope>
    <source>
        <strain evidence="1 2">BOE100</strain>
    </source>
</reference>
<proteinExistence type="predicted"/>
<sequence>MREITDPFAAYFRLKTPCSKCPFRKNSPIELRPGRLEGIVADLLANDGNTFTCHNTLSTSRDGDCDLDDEGDQRPIDYRNGEKMCAGAAAYLMKVERPSIGMRYAMSSGSIGFDQWDQAVDTVIDPLISNIKD</sequence>
<protein>
    <submittedName>
        <fullName evidence="1">Uncharacterized protein</fullName>
    </submittedName>
</protein>
<gene>
    <name evidence="1" type="ORF">GN299_15305</name>
</gene>
<dbReference type="RefSeq" id="WP_156859161.1">
    <property type="nucleotide sequence ID" value="NZ_WOWR01000018.1"/>
</dbReference>
<evidence type="ECO:0000313" key="1">
    <source>
        <dbReference type="EMBL" id="KAF0254034.1"/>
    </source>
</evidence>
<accession>A0A7V8EG48</accession>
<dbReference type="EMBL" id="WOWR01000018">
    <property type="protein sequence ID" value="KAF0254034.1"/>
    <property type="molecule type" value="Genomic_DNA"/>
</dbReference>
<comment type="caution">
    <text evidence="1">The sequence shown here is derived from an EMBL/GenBank/DDBJ whole genome shotgun (WGS) entry which is preliminary data.</text>
</comment>
<dbReference type="AlphaFoldDB" id="A0A7V8EG48"/>
<dbReference type="Proteomes" id="UP000442695">
    <property type="component" value="Unassembled WGS sequence"/>
</dbReference>
<evidence type="ECO:0000313" key="2">
    <source>
        <dbReference type="Proteomes" id="UP000442695"/>
    </source>
</evidence>
<name>A0A7V8EG48_PSEPU</name>
<organism evidence="1 2">
    <name type="scientific">Pseudomonas putida</name>
    <name type="common">Arthrobacter siderocapsulatus</name>
    <dbReference type="NCBI Taxonomy" id="303"/>
    <lineage>
        <taxon>Bacteria</taxon>
        <taxon>Pseudomonadati</taxon>
        <taxon>Pseudomonadota</taxon>
        <taxon>Gammaproteobacteria</taxon>
        <taxon>Pseudomonadales</taxon>
        <taxon>Pseudomonadaceae</taxon>
        <taxon>Pseudomonas</taxon>
    </lineage>
</organism>